<feature type="domain" description="Bro-N" evidence="1">
    <location>
        <begin position="1"/>
        <end position="107"/>
    </location>
</feature>
<dbReference type="EMBL" id="DXCM01000033">
    <property type="protein sequence ID" value="HIY92387.1"/>
    <property type="molecule type" value="Genomic_DNA"/>
</dbReference>
<dbReference type="InterPro" id="IPR003497">
    <property type="entry name" value="BRO_N_domain"/>
</dbReference>
<protein>
    <submittedName>
        <fullName evidence="2">Phage antirepressor KilAC domain-containing protein</fullName>
    </submittedName>
</protein>
<dbReference type="Pfam" id="PF03374">
    <property type="entry name" value="ANT"/>
    <property type="match status" value="1"/>
</dbReference>
<dbReference type="AlphaFoldDB" id="A0A9D2CNG2"/>
<reference evidence="2" key="1">
    <citation type="journal article" date="2021" name="PeerJ">
        <title>Extensive microbial diversity within the chicken gut microbiome revealed by metagenomics and culture.</title>
        <authorList>
            <person name="Gilroy R."/>
            <person name="Ravi A."/>
            <person name="Getino M."/>
            <person name="Pursley I."/>
            <person name="Horton D.L."/>
            <person name="Alikhan N.F."/>
            <person name="Baker D."/>
            <person name="Gharbi K."/>
            <person name="Hall N."/>
            <person name="Watson M."/>
            <person name="Adriaenssens E.M."/>
            <person name="Foster-Nyarko E."/>
            <person name="Jarju S."/>
            <person name="Secka A."/>
            <person name="Antonio M."/>
            <person name="Oren A."/>
            <person name="Chaudhuri R.R."/>
            <person name="La Ragione R."/>
            <person name="Hildebrand F."/>
            <person name="Pallen M.J."/>
        </authorList>
    </citation>
    <scope>NUCLEOTIDE SEQUENCE</scope>
    <source>
        <strain evidence="2">3204</strain>
    </source>
</reference>
<gene>
    <name evidence="2" type="ORF">H9820_05515</name>
</gene>
<dbReference type="Proteomes" id="UP000824013">
    <property type="component" value="Unassembled WGS sequence"/>
</dbReference>
<dbReference type="SMART" id="SM01040">
    <property type="entry name" value="Bro-N"/>
    <property type="match status" value="1"/>
</dbReference>
<evidence type="ECO:0000259" key="1">
    <source>
        <dbReference type="PROSITE" id="PS51750"/>
    </source>
</evidence>
<evidence type="ECO:0000313" key="3">
    <source>
        <dbReference type="Proteomes" id="UP000824013"/>
    </source>
</evidence>
<evidence type="ECO:0000313" key="2">
    <source>
        <dbReference type="EMBL" id="HIY92387.1"/>
    </source>
</evidence>
<accession>A0A9D2CNG2</accession>
<comment type="caution">
    <text evidence="2">The sequence shown here is derived from an EMBL/GenBank/DDBJ whole genome shotgun (WGS) entry which is preliminary data.</text>
</comment>
<dbReference type="Pfam" id="PF02498">
    <property type="entry name" value="Bro-N"/>
    <property type="match status" value="1"/>
</dbReference>
<dbReference type="GO" id="GO:0003677">
    <property type="term" value="F:DNA binding"/>
    <property type="evidence" value="ECO:0007669"/>
    <property type="project" value="InterPro"/>
</dbReference>
<proteinExistence type="predicted"/>
<dbReference type="InterPro" id="IPR005039">
    <property type="entry name" value="Ant_C"/>
</dbReference>
<sequence length="260" mass="29533">MNNLQEFTNGDIKLPVRTNENGDIEFDAERVAIGLGIVDTSKGTTKVRWARLNSYLSSAKSGARISKGDFITEPQFYKLAIKANNATAEKFQDWVTSEVLPTIRKHGAYLTDSAIEQTLTDPDYLIKLATQLKTEREGRLIAEQQVAEDRPKVTYYDKVLANPSLVTITIIAKDYGMSGREMNAKLHELGIQYKQGKTWLLYSKYQHNGWTHSDTTMVKRKDGTEKAVLNTKWTQKGRLGLYEILKQHNIYPAIEQLMEV</sequence>
<organism evidence="2 3">
    <name type="scientific">Candidatus Companilactobacillus pullicola</name>
    <dbReference type="NCBI Taxonomy" id="2838523"/>
    <lineage>
        <taxon>Bacteria</taxon>
        <taxon>Bacillati</taxon>
        <taxon>Bacillota</taxon>
        <taxon>Bacilli</taxon>
        <taxon>Lactobacillales</taxon>
        <taxon>Lactobacillaceae</taxon>
        <taxon>Companilactobacillus</taxon>
    </lineage>
</organism>
<dbReference type="PROSITE" id="PS51750">
    <property type="entry name" value="BRO_N"/>
    <property type="match status" value="1"/>
</dbReference>
<name>A0A9D2CNG2_9LACO</name>
<reference evidence="2" key="2">
    <citation type="submission" date="2021-04" db="EMBL/GenBank/DDBJ databases">
        <authorList>
            <person name="Gilroy R."/>
        </authorList>
    </citation>
    <scope>NUCLEOTIDE SEQUENCE</scope>
    <source>
        <strain evidence="2">3204</strain>
    </source>
</reference>